<proteinExistence type="predicted"/>
<evidence type="ECO:0000313" key="1">
    <source>
        <dbReference type="EMBL" id="KAI8675147.1"/>
    </source>
</evidence>
<gene>
    <name evidence="1" type="ORF">NCS57_00414800</name>
</gene>
<evidence type="ECO:0000313" key="2">
    <source>
        <dbReference type="Proteomes" id="UP001065298"/>
    </source>
</evidence>
<accession>A0ACC0R675</accession>
<comment type="caution">
    <text evidence="1">The sequence shown here is derived from an EMBL/GenBank/DDBJ whole genome shotgun (WGS) entry which is preliminary data.</text>
</comment>
<reference evidence="1" key="1">
    <citation type="submission" date="2022-06" db="EMBL/GenBank/DDBJ databases">
        <title>Fusarium solani species complex genomes reveal bases of compartmentalisation and animal pathogenesis.</title>
        <authorList>
            <person name="Tsai I.J."/>
        </authorList>
    </citation>
    <scope>NUCLEOTIDE SEQUENCE</scope>
    <source>
        <strain evidence="1">Fu6.1</strain>
    </source>
</reference>
<keyword evidence="2" id="KW-1185">Reference proteome</keyword>
<dbReference type="EMBL" id="CM046505">
    <property type="protein sequence ID" value="KAI8675147.1"/>
    <property type="molecule type" value="Genomic_DNA"/>
</dbReference>
<name>A0ACC0R675_9HYPO</name>
<protein>
    <submittedName>
        <fullName evidence="1">C3H1-type domain-containing protein</fullName>
    </submittedName>
</protein>
<organism evidence="1 2">
    <name type="scientific">Fusarium keratoplasticum</name>
    <dbReference type="NCBI Taxonomy" id="1328300"/>
    <lineage>
        <taxon>Eukaryota</taxon>
        <taxon>Fungi</taxon>
        <taxon>Dikarya</taxon>
        <taxon>Ascomycota</taxon>
        <taxon>Pezizomycotina</taxon>
        <taxon>Sordariomycetes</taxon>
        <taxon>Hypocreomycetidae</taxon>
        <taxon>Hypocreales</taxon>
        <taxon>Nectriaceae</taxon>
        <taxon>Fusarium</taxon>
        <taxon>Fusarium solani species complex</taxon>
    </lineage>
</organism>
<sequence>MSFYGSGYGPPHGYQTSQPYEYPPGQAYAAPPFLTSATLEDQHAAYSHGTVEAYKYNHTAIPGLGMGFSHDTAPWQSAWPHGPIEAQTGPNDPSPMKQTTAPVGLTTKDLHVAHNKQHSSGTDDDAMEEGEVSEGELEDIYEPGEVDVTKNGARDPQSLGHKAQVGYHDARSQIPATAALPTNASSKENAWNGDQPARDRSGSYSPYLSPREIQSNGLENGASCAQTPRSDGPPQVIELTSPNRPQHVHVRDSEMGHTQTSQSDKVLFEFKKRAQDAIVRLWPLNVRYQNYVEEGVDKMVLDQLFMELGLDITAHAPVLEETRVLAAPQATDTSGNAHNGSSHLMTTSNNDEKSESTDRAKDKSEERKDRIARLLAAKGSKSTAATVDDHKTSKASVDTSATTAISKPEKTKSQSEKSKLIQQKMEALMKAREANAKATQAPAPSIPVPSSVVAPESSETPRAVSPDAMNLDDQQVAAPDRTDTASAPSIPGLFLSSSAPSPAPNQRKRPVAADLNEQSTAAAQKRPFGQARDSRPFLIDVSDDEDDAEMEIDSPELRPSSIQRPTTPGSRTISFRDHPALPDSASHRAVSSPKAAGTPTSNVNSKVNLENMNKKIEDMRRKIAEAEARKKAKQSNNGSPSLPQSQAQSKEGSVDAASEPTPAVSTPTVSTELGSGAAVGEGRASTPLRRRPSLNALETLPKTRARDQQARPALRARVASERLPILEARRREQTVRLEHLQSEVVRITKEIQDSLAEEERLKQDALQSESEPASRPSEPEPDAIQGEPPDSEHQTRRRSGLELAPELVSSRRLISRSAEPVPDLLAADDAVVESPGQNDAIHSSDEADQDASMDESSSSDMAEAAEAPEAVQVEPATNEHAAVESIADENHHSSTPNTPSSANHAQTPLEGTPLGVAHGDDAELEEDVAMEEVAGDSNDENEVDESSDEYEPTEAGIELPSQQAPSHPQSPASQSNVADDTLLETTDADMQGASVTSPIPHAISTGNGELGFDDIGEVNEAMTTQGMPETNGPRSSFIPYETPLHYFRAYRFHPQFEDSVSGGLRSLTYSNKIDVKKEVCPDQLTEGSCPRGNECPFQHFEEMQAPDDQILLQLGAYGNYEGEQKQDYVAGLRELLTDFRNRKVKDFQTISQGIIEYRAKFHGDKSKVLPLGGVTL</sequence>
<dbReference type="Proteomes" id="UP001065298">
    <property type="component" value="Chromosome 3"/>
</dbReference>